<evidence type="ECO:0000256" key="19">
    <source>
        <dbReference type="ARBA" id="ARBA00075052"/>
    </source>
</evidence>
<reference evidence="23" key="2">
    <citation type="submission" date="2020-05" db="UniProtKB">
        <authorList>
            <consortium name="EnsemblMetazoa"/>
        </authorList>
    </citation>
    <scope>IDENTIFICATION</scope>
    <source>
        <strain evidence="23">ACHKN1017</strain>
    </source>
</reference>
<dbReference type="EnsemblMetazoa" id="ACHR005663-RA">
    <property type="protein sequence ID" value="ACHR005663-PA"/>
    <property type="gene ID" value="ACHR005663"/>
</dbReference>
<dbReference type="CDD" id="cd06554">
    <property type="entry name" value="ASCH_ASC-1_like"/>
    <property type="match status" value="1"/>
</dbReference>
<evidence type="ECO:0000256" key="11">
    <source>
        <dbReference type="ARBA" id="ARBA00022990"/>
    </source>
</evidence>
<keyword evidence="8" id="KW-0863">Zinc-finger</keyword>
<dbReference type="InterPro" id="IPR009349">
    <property type="entry name" value="TRIP4/RQT4_C2HC5_Znf"/>
</dbReference>
<evidence type="ECO:0000256" key="8">
    <source>
        <dbReference type="ARBA" id="ARBA00022771"/>
    </source>
</evidence>
<sequence>MNQWIKEELSKCLHFDIPNDLISYIHTIQNAHEIDGYFRTLLDYNNPQHTAFIRELKIKLGHDTPDGMPVMQPLTGKQTGKSKQTTPAPKQHQQQQQQQSKPSKTNPPTSTAATSTKPASAPEALGGGGKKKTKYVSLYGQDGELADVVLLKGRHHCDCQASKHRLINNCLHCGRIVCEQEGSGPCLFCGSLVCTEHEQRLIESSSRKGDSLRRSLMEQNRPAGWEEALATRNRLLEYDRNSEKRTTVIDDEADYFKTHSVWLSDAERKKLEQLEEELREKRHASRLARKVTLDFAGRQVLDEAALSTEDVEEILRQASQVEAPVGGRGKENEAPGGGRLVHDNEDVHPTLCGPAPTFVDINSGAPAPTAAPPTTGYDGVYSRVQDKEFLQMSDLRHCLSMHQPWASLLVAGIKRHEGRTWYSSHRGRLWIAATAKPAAPETIRELECFYRTLYGDESIQFPTQYPSGCLLGCVSVQDCLPQEEYRKQHPNGESDSPFVFVCEEPQELPIRFPVKGDHKIYMLDSSIHQAAVKALQRLAKQNKQLVE</sequence>
<reference evidence="24" key="1">
    <citation type="submission" date="2013-03" db="EMBL/GenBank/DDBJ databases">
        <title>The Genome Sequence of Anopheles christyi ACHKN1017.</title>
        <authorList>
            <consortium name="The Broad Institute Genomics Platform"/>
            <person name="Neafsey D.E."/>
            <person name="Besansky N."/>
            <person name="Walker B."/>
            <person name="Young S.K."/>
            <person name="Zeng Q."/>
            <person name="Gargeya S."/>
            <person name="Fitzgerald M."/>
            <person name="Haas B."/>
            <person name="Abouelleil A."/>
            <person name="Allen A.W."/>
            <person name="Alvarado L."/>
            <person name="Arachchi H.M."/>
            <person name="Berlin A.M."/>
            <person name="Chapman S.B."/>
            <person name="Gainer-Dewar J."/>
            <person name="Goldberg J."/>
            <person name="Griggs A."/>
            <person name="Gujja S."/>
            <person name="Hansen M."/>
            <person name="Howarth C."/>
            <person name="Imamovic A."/>
            <person name="Ireland A."/>
            <person name="Larimer J."/>
            <person name="McCowan C."/>
            <person name="Murphy C."/>
            <person name="Pearson M."/>
            <person name="Poon T.W."/>
            <person name="Priest M."/>
            <person name="Roberts A."/>
            <person name="Saif S."/>
            <person name="Shea T."/>
            <person name="Sisk P."/>
            <person name="Sykes S."/>
            <person name="Wortman J."/>
            <person name="Nusbaum C."/>
            <person name="Birren B."/>
        </authorList>
    </citation>
    <scope>NUCLEOTIDE SEQUENCE [LARGE SCALE GENOMIC DNA]</scope>
    <source>
        <strain evidence="24">ACHKN1017</strain>
    </source>
</reference>
<evidence type="ECO:0000256" key="14">
    <source>
        <dbReference type="ARBA" id="ARBA00023212"/>
    </source>
</evidence>
<keyword evidence="10" id="KW-0832">Ubl conjugation</keyword>
<dbReference type="Pfam" id="PF04266">
    <property type="entry name" value="ASCH"/>
    <property type="match status" value="1"/>
</dbReference>
<accession>A0A182K4H8</accession>
<dbReference type="Pfam" id="PF23134">
    <property type="entry name" value="TRIP4_3rd"/>
    <property type="match status" value="1"/>
</dbReference>
<evidence type="ECO:0000256" key="7">
    <source>
        <dbReference type="ARBA" id="ARBA00022723"/>
    </source>
</evidence>
<protein>
    <recommendedName>
        <fullName evidence="18">Activating signal cointegrator 1</fullName>
    </recommendedName>
    <alternativeName>
        <fullName evidence="19">Thyroid receptor-interacting protein 4</fullName>
    </alternativeName>
</protein>
<dbReference type="GO" id="GO:0008270">
    <property type="term" value="F:zinc ion binding"/>
    <property type="evidence" value="ECO:0007669"/>
    <property type="project" value="UniProtKB-KW"/>
</dbReference>
<evidence type="ECO:0000256" key="10">
    <source>
        <dbReference type="ARBA" id="ARBA00022843"/>
    </source>
</evidence>
<evidence type="ECO:0000256" key="3">
    <source>
        <dbReference type="ARBA" id="ARBA00004514"/>
    </source>
</evidence>
<evidence type="ECO:0000256" key="4">
    <source>
        <dbReference type="ARBA" id="ARBA00022490"/>
    </source>
</evidence>
<keyword evidence="12" id="KW-0805">Transcription regulation</keyword>
<keyword evidence="13" id="KW-0804">Transcription</keyword>
<dbReference type="GO" id="GO:0180022">
    <property type="term" value="C:RQC-trigger complex"/>
    <property type="evidence" value="ECO:0007669"/>
    <property type="project" value="InterPro"/>
</dbReference>
<evidence type="ECO:0000256" key="16">
    <source>
        <dbReference type="ARBA" id="ARBA00055901"/>
    </source>
</evidence>
<dbReference type="SUPFAM" id="SSF88697">
    <property type="entry name" value="PUA domain-like"/>
    <property type="match status" value="1"/>
</dbReference>
<dbReference type="InterPro" id="IPR056993">
    <property type="entry name" value="TRIP4_3rd_dom"/>
</dbReference>
<evidence type="ECO:0000256" key="2">
    <source>
        <dbReference type="ARBA" id="ARBA00004300"/>
    </source>
</evidence>
<dbReference type="InterPro" id="IPR056994">
    <property type="entry name" value="TRI4_N"/>
</dbReference>
<feature type="coiled-coil region" evidence="20">
    <location>
        <begin position="264"/>
        <end position="291"/>
    </location>
</feature>
<keyword evidence="14" id="KW-0206">Cytoskeleton</keyword>
<evidence type="ECO:0000256" key="12">
    <source>
        <dbReference type="ARBA" id="ARBA00023015"/>
    </source>
</evidence>
<dbReference type="Pfam" id="PF06221">
    <property type="entry name" value="zf-C2HC5"/>
    <property type="match status" value="1"/>
</dbReference>
<dbReference type="GO" id="GO:0005813">
    <property type="term" value="C:centrosome"/>
    <property type="evidence" value="ECO:0007669"/>
    <property type="project" value="UniProtKB-SubCell"/>
</dbReference>
<comment type="subcellular location">
    <subcellularLocation>
        <location evidence="2">Cytoplasm</location>
        <location evidence="2">Cytoskeleton</location>
        <location evidence="2">Microtubule organizing center</location>
        <location evidence="2">Centrosome</location>
    </subcellularLocation>
    <subcellularLocation>
        <location evidence="3">Cytoplasm</location>
        <location evidence="3">Cytosol</location>
    </subcellularLocation>
    <subcellularLocation>
        <location evidence="1">Nucleus</location>
    </subcellularLocation>
</comment>
<keyword evidence="15" id="KW-0539">Nucleus</keyword>
<dbReference type="GO" id="GO:0005634">
    <property type="term" value="C:nucleus"/>
    <property type="evidence" value="ECO:0007669"/>
    <property type="project" value="UniProtKB-SubCell"/>
</dbReference>
<evidence type="ECO:0000256" key="21">
    <source>
        <dbReference type="SAM" id="MobiDB-lite"/>
    </source>
</evidence>
<proteinExistence type="predicted"/>
<comment type="subunit">
    <text evidence="17">Interacts with the thyroid hormone receptor/TR (via the ligand-binding domain); this interaction requires the presence of thyroid hormone. Interacts with the androgen receptor/AR; in an androgen, testosterone and dihydrotestosterone-dependent manner. Interacts with ESR1 (estrogen ligand-bound); competes with UFSP2. Interacts with UFSP2; competes with ligand-bound ESR1. Interacts with DDRGK1 and UFL1; the interaction with DDRGK1 is direct. Interacts with NCOA1. Interacts with EP300. Part of the ASC-1 complex, that contains TRIP4, ASCC1, ASCC2 and ASCC3. Identified in the RQT (ribosome quality control trigger) complex, that contains ASCC2, ASCC3 and TRIP4. Interacts with NEK6. Interacts with CSRP1. Interacts with ZCCHC4.</text>
</comment>
<dbReference type="InterPro" id="IPR015947">
    <property type="entry name" value="PUA-like_sf"/>
</dbReference>
<dbReference type="STRING" id="43041.A0A182K4H8"/>
<evidence type="ECO:0000256" key="18">
    <source>
        <dbReference type="ARBA" id="ARBA00070627"/>
    </source>
</evidence>
<evidence type="ECO:0000313" key="24">
    <source>
        <dbReference type="Proteomes" id="UP000075881"/>
    </source>
</evidence>
<evidence type="ECO:0000256" key="15">
    <source>
        <dbReference type="ARBA" id="ARBA00023242"/>
    </source>
</evidence>
<evidence type="ECO:0000256" key="17">
    <source>
        <dbReference type="ARBA" id="ARBA00065803"/>
    </source>
</evidence>
<dbReference type="SMART" id="SM01022">
    <property type="entry name" value="ASCH"/>
    <property type="match status" value="1"/>
</dbReference>
<evidence type="ECO:0000259" key="22">
    <source>
        <dbReference type="SMART" id="SM01022"/>
    </source>
</evidence>
<feature type="region of interest" description="Disordered" evidence="21">
    <location>
        <begin position="64"/>
        <end position="131"/>
    </location>
</feature>
<keyword evidence="4" id="KW-0963">Cytoplasm</keyword>
<dbReference type="PANTHER" id="PTHR12963:SF4">
    <property type="entry name" value="ACTIVATING SIGNAL COINTEGRATOR 1"/>
    <property type="match status" value="1"/>
</dbReference>
<keyword evidence="9" id="KW-0862">Zinc</keyword>
<dbReference type="GO" id="GO:0005829">
    <property type="term" value="C:cytosol"/>
    <property type="evidence" value="ECO:0007669"/>
    <property type="project" value="UniProtKB-SubCell"/>
</dbReference>
<dbReference type="Pfam" id="PF23135">
    <property type="entry name" value="TRI4_N"/>
    <property type="match status" value="1"/>
</dbReference>
<evidence type="ECO:0000256" key="5">
    <source>
        <dbReference type="ARBA" id="ARBA00022499"/>
    </source>
</evidence>
<keyword evidence="20" id="KW-0175">Coiled coil</keyword>
<dbReference type="AlphaFoldDB" id="A0A182K4H8"/>
<keyword evidence="7" id="KW-0479">Metal-binding</keyword>
<evidence type="ECO:0000256" key="6">
    <source>
        <dbReference type="ARBA" id="ARBA00022553"/>
    </source>
</evidence>
<keyword evidence="11" id="KW-0007">Acetylation</keyword>
<keyword evidence="6" id="KW-0597">Phosphoprotein</keyword>
<name>A0A182K4H8_9DIPT</name>
<dbReference type="PANTHER" id="PTHR12963">
    <property type="entry name" value="THYROID RECEPTOR INTERACTING PROTEIN RELATED"/>
    <property type="match status" value="1"/>
</dbReference>
<feature type="domain" description="ASCH" evidence="22">
    <location>
        <begin position="399"/>
        <end position="510"/>
    </location>
</feature>
<dbReference type="VEuPathDB" id="VectorBase:ACHR005663"/>
<evidence type="ECO:0000256" key="20">
    <source>
        <dbReference type="SAM" id="Coils"/>
    </source>
</evidence>
<dbReference type="Proteomes" id="UP000075881">
    <property type="component" value="Unassembled WGS sequence"/>
</dbReference>
<evidence type="ECO:0000256" key="9">
    <source>
        <dbReference type="ARBA" id="ARBA00022833"/>
    </source>
</evidence>
<organism evidence="23 24">
    <name type="scientific">Anopheles christyi</name>
    <dbReference type="NCBI Taxonomy" id="43041"/>
    <lineage>
        <taxon>Eukaryota</taxon>
        <taxon>Metazoa</taxon>
        <taxon>Ecdysozoa</taxon>
        <taxon>Arthropoda</taxon>
        <taxon>Hexapoda</taxon>
        <taxon>Insecta</taxon>
        <taxon>Pterygota</taxon>
        <taxon>Neoptera</taxon>
        <taxon>Endopterygota</taxon>
        <taxon>Diptera</taxon>
        <taxon>Nematocera</taxon>
        <taxon>Culicoidea</taxon>
        <taxon>Culicidae</taxon>
        <taxon>Anophelinae</taxon>
        <taxon>Anopheles</taxon>
    </lineage>
</organism>
<evidence type="ECO:0000256" key="1">
    <source>
        <dbReference type="ARBA" id="ARBA00004123"/>
    </source>
</evidence>
<evidence type="ECO:0000256" key="13">
    <source>
        <dbReference type="ARBA" id="ARBA00023163"/>
    </source>
</evidence>
<keyword evidence="5" id="KW-1017">Isopeptide bond</keyword>
<evidence type="ECO:0000313" key="23">
    <source>
        <dbReference type="EnsemblMetazoa" id="ACHR005663-PA"/>
    </source>
</evidence>
<dbReference type="Gene3D" id="2.30.130.30">
    <property type="entry name" value="Hypothetical protein"/>
    <property type="match status" value="1"/>
</dbReference>
<dbReference type="InterPro" id="IPR039128">
    <property type="entry name" value="TRIP4-like"/>
</dbReference>
<dbReference type="FunFam" id="2.30.130.30:FF:000004">
    <property type="entry name" value="Activating signal cointegrator 1"/>
    <property type="match status" value="1"/>
</dbReference>
<keyword evidence="24" id="KW-1185">Reference proteome</keyword>
<dbReference type="GO" id="GO:0072344">
    <property type="term" value="P:rescue of stalled ribosome"/>
    <property type="evidence" value="ECO:0007669"/>
    <property type="project" value="InterPro"/>
</dbReference>
<comment type="function">
    <text evidence="16">Transcription coactivator which associates with nuclear receptors, transcriptional coactivators including EP300, CREBBP and NCOA1, and basal transcription factors like TBP and TFIIA to facilitate nuclear receptors-mediated transcription. May thereby play an important role in establishing distinct coactivator complexes under different cellular conditions. Plays a role in thyroid hormone receptor and estrogen receptor transactivation. Also involved in androgen receptor transactivation. Plays a pivotal role in the transactivation of NF-kappa-B, SRF and AP1. Acts as a mediator of transrepression between nuclear receptor and either AP1 or NF-kappa-B. May play a role in the development of neuromuscular junction. May play a role in late myogenic differentiation. Also functions as part of the RQC trigger (RQT) complex that activates the ribosome quality control (RQC) pathway, a pathway that degrades nascent peptide chains during problematic translation.</text>
</comment>
<dbReference type="InterPro" id="IPR007374">
    <property type="entry name" value="ASCH_domain"/>
</dbReference>
<feature type="compositionally biased region" description="Low complexity" evidence="21">
    <location>
        <begin position="75"/>
        <end position="124"/>
    </location>
</feature>